<gene>
    <name evidence="8" type="ORF">Esi_0035_0139</name>
</gene>
<feature type="transmembrane region" description="Helical" evidence="7">
    <location>
        <begin position="73"/>
        <end position="92"/>
    </location>
</feature>
<evidence type="ECO:0000256" key="7">
    <source>
        <dbReference type="SAM" id="Phobius"/>
    </source>
</evidence>
<keyword evidence="3 7" id="KW-0812">Transmembrane</keyword>
<dbReference type="PANTHER" id="PTHR13906">
    <property type="entry name" value="PORCUPINE"/>
    <property type="match status" value="1"/>
</dbReference>
<dbReference type="GO" id="GO:0016746">
    <property type="term" value="F:acyltransferase activity"/>
    <property type="evidence" value="ECO:0007669"/>
    <property type="project" value="UniProtKB-KW"/>
</dbReference>
<keyword evidence="4 7" id="KW-1133">Transmembrane helix</keyword>
<dbReference type="GO" id="GO:0030258">
    <property type="term" value="P:lipid modification"/>
    <property type="evidence" value="ECO:0007669"/>
    <property type="project" value="TreeGrafter"/>
</dbReference>
<evidence type="ECO:0000256" key="4">
    <source>
        <dbReference type="ARBA" id="ARBA00022989"/>
    </source>
</evidence>
<feature type="transmembrane region" description="Helical" evidence="7">
    <location>
        <begin position="112"/>
        <end position="131"/>
    </location>
</feature>
<keyword evidence="5 7" id="KW-0472">Membrane</keyword>
<dbReference type="EMBL" id="FN648542">
    <property type="protein sequence ID" value="CBJ26621.1"/>
    <property type="molecule type" value="Genomic_DNA"/>
</dbReference>
<sequence>MESFVSWCQEHEWIASKSLFLVTPGEGLDAKALELADTIQLDAGTMKYVLLLLAAYPLAAVFARLPNAAAKHLFSTFLGVWIMQFVFYGQWIHSFISSAATYLMVLTLPNRHMPHVVFAFVLGYICLSHIYRAYVDYMGWSLDFTGPQMVLTIKLSSFAYNVWDGRKWAEIEKDTGDKRKDRVLKARRDYAIRSMPNPLEFFGYIYCFSSILAGPAFEYKEYDNATSGKAYEKDGKPHPMPSNWAAALSKFGSGMLCLTLFQVGSGYFPLTGMRSSEVAGMPIPKRIMNAWITLFFVRMKYFFAWKTADGASVLGGFGFQGYGPDGQVVGWDGETLMEAKREASRGGGGVGAESEHHLQGLVDDFLQAMSNAAGCGLEGVSKLVAAGRRLFYGWLRCRHNKCGPTVYADSIHSFGFCGTMLVVPL</sequence>
<dbReference type="Pfam" id="PF03062">
    <property type="entry name" value="MBOAT"/>
    <property type="match status" value="1"/>
</dbReference>
<keyword evidence="2" id="KW-0808">Transferase</keyword>
<dbReference type="eggNOG" id="KOG2704">
    <property type="taxonomic scope" value="Eukaryota"/>
</dbReference>
<dbReference type="InterPro" id="IPR049941">
    <property type="entry name" value="LPLAT_7/PORCN-like"/>
</dbReference>
<comment type="subcellular location">
    <subcellularLocation>
        <location evidence="1">Membrane</location>
        <topology evidence="1">Multi-pass membrane protein</topology>
    </subcellularLocation>
</comment>
<accession>D7FYX9</accession>
<dbReference type="GO" id="GO:0016020">
    <property type="term" value="C:membrane"/>
    <property type="evidence" value="ECO:0007669"/>
    <property type="project" value="UniProtKB-SubCell"/>
</dbReference>
<evidence type="ECO:0000256" key="6">
    <source>
        <dbReference type="ARBA" id="ARBA00023315"/>
    </source>
</evidence>
<keyword evidence="9" id="KW-1185">Reference proteome</keyword>
<dbReference type="AlphaFoldDB" id="D7FYX9"/>
<dbReference type="OrthoDB" id="286734at2759"/>
<dbReference type="STRING" id="2880.D7FYX9"/>
<evidence type="ECO:0000256" key="2">
    <source>
        <dbReference type="ARBA" id="ARBA00022679"/>
    </source>
</evidence>
<keyword evidence="6 8" id="KW-0012">Acyltransferase</keyword>
<dbReference type="Proteomes" id="UP000002630">
    <property type="component" value="Linkage Group LG33"/>
</dbReference>
<dbReference type="InterPro" id="IPR004299">
    <property type="entry name" value="MBOAT_fam"/>
</dbReference>
<evidence type="ECO:0000313" key="8">
    <source>
        <dbReference type="EMBL" id="CBJ26621.1"/>
    </source>
</evidence>
<evidence type="ECO:0000313" key="9">
    <source>
        <dbReference type="Proteomes" id="UP000002630"/>
    </source>
</evidence>
<proteinExistence type="predicted"/>
<name>D7FYX9_ECTSI</name>
<evidence type="ECO:0000256" key="5">
    <source>
        <dbReference type="ARBA" id="ARBA00023136"/>
    </source>
</evidence>
<organism evidence="8 9">
    <name type="scientific">Ectocarpus siliculosus</name>
    <name type="common">Brown alga</name>
    <name type="synonym">Conferva siliculosa</name>
    <dbReference type="NCBI Taxonomy" id="2880"/>
    <lineage>
        <taxon>Eukaryota</taxon>
        <taxon>Sar</taxon>
        <taxon>Stramenopiles</taxon>
        <taxon>Ochrophyta</taxon>
        <taxon>PX clade</taxon>
        <taxon>Phaeophyceae</taxon>
        <taxon>Ectocarpales</taxon>
        <taxon>Ectocarpaceae</taxon>
        <taxon>Ectocarpus</taxon>
    </lineage>
</organism>
<reference evidence="8 9" key="1">
    <citation type="journal article" date="2010" name="Nature">
        <title>The Ectocarpus genome and the independent evolution of multicellularity in brown algae.</title>
        <authorList>
            <person name="Cock J.M."/>
            <person name="Sterck L."/>
            <person name="Rouze P."/>
            <person name="Scornet D."/>
            <person name="Allen A.E."/>
            <person name="Amoutzias G."/>
            <person name="Anthouard V."/>
            <person name="Artiguenave F."/>
            <person name="Aury J.M."/>
            <person name="Badger J.H."/>
            <person name="Beszteri B."/>
            <person name="Billiau K."/>
            <person name="Bonnet E."/>
            <person name="Bothwell J.H."/>
            <person name="Bowler C."/>
            <person name="Boyen C."/>
            <person name="Brownlee C."/>
            <person name="Carrano C.J."/>
            <person name="Charrier B."/>
            <person name="Cho G.Y."/>
            <person name="Coelho S.M."/>
            <person name="Collen J."/>
            <person name="Corre E."/>
            <person name="Da Silva C."/>
            <person name="Delage L."/>
            <person name="Delaroque N."/>
            <person name="Dittami S.M."/>
            <person name="Doulbeau S."/>
            <person name="Elias M."/>
            <person name="Farnham G."/>
            <person name="Gachon C.M."/>
            <person name="Gschloessl B."/>
            <person name="Heesch S."/>
            <person name="Jabbari K."/>
            <person name="Jubin C."/>
            <person name="Kawai H."/>
            <person name="Kimura K."/>
            <person name="Kloareg B."/>
            <person name="Kupper F.C."/>
            <person name="Lang D."/>
            <person name="Le Bail A."/>
            <person name="Leblanc C."/>
            <person name="Lerouge P."/>
            <person name="Lohr M."/>
            <person name="Lopez P.J."/>
            <person name="Martens C."/>
            <person name="Maumus F."/>
            <person name="Michel G."/>
            <person name="Miranda-Saavedra D."/>
            <person name="Morales J."/>
            <person name="Moreau H."/>
            <person name="Motomura T."/>
            <person name="Nagasato C."/>
            <person name="Napoli C.A."/>
            <person name="Nelson D.R."/>
            <person name="Nyvall-Collen P."/>
            <person name="Peters A.F."/>
            <person name="Pommier C."/>
            <person name="Potin P."/>
            <person name="Poulain J."/>
            <person name="Quesneville H."/>
            <person name="Read B."/>
            <person name="Rensing S.A."/>
            <person name="Ritter A."/>
            <person name="Rousvoal S."/>
            <person name="Samanta M."/>
            <person name="Samson G."/>
            <person name="Schroeder D.C."/>
            <person name="Segurens B."/>
            <person name="Strittmatter M."/>
            <person name="Tonon T."/>
            <person name="Tregear J.W."/>
            <person name="Valentin K."/>
            <person name="von Dassow P."/>
            <person name="Yamagishi T."/>
            <person name="Van de Peer Y."/>
            <person name="Wincker P."/>
        </authorList>
    </citation>
    <scope>NUCLEOTIDE SEQUENCE [LARGE SCALE GENOMIC DNA]</scope>
    <source>
        <strain evidence="9">Ec32 / CCAP1310/4</strain>
    </source>
</reference>
<evidence type="ECO:0000256" key="1">
    <source>
        <dbReference type="ARBA" id="ARBA00004141"/>
    </source>
</evidence>
<dbReference type="EMBL" id="FN649758">
    <property type="protein sequence ID" value="CBJ26621.1"/>
    <property type="molecule type" value="Genomic_DNA"/>
</dbReference>
<feature type="transmembrane region" description="Helical" evidence="7">
    <location>
        <begin position="48"/>
        <end position="66"/>
    </location>
</feature>
<dbReference type="InParanoid" id="D7FYX9"/>
<dbReference type="PANTHER" id="PTHR13906:SF4">
    <property type="entry name" value="LYSOPHOSPHOLIPID ACYLTRANSFERASE 6"/>
    <property type="match status" value="1"/>
</dbReference>
<evidence type="ECO:0000256" key="3">
    <source>
        <dbReference type="ARBA" id="ARBA00022692"/>
    </source>
</evidence>
<protein>
    <submittedName>
        <fullName evidence="8">Acyltransferase</fullName>
    </submittedName>
</protein>